<reference evidence="2 3" key="1">
    <citation type="submission" date="2019-10" db="EMBL/GenBank/DDBJ databases">
        <authorList>
            <person name="Wolf R A."/>
        </authorList>
    </citation>
    <scope>NUCLEOTIDE SEQUENCE [LARGE SCALE GENOMIC DNA]</scope>
    <source>
        <strain evidence="2">Collinsella_aerofaciens_AK_138A</strain>
    </source>
</reference>
<gene>
    <name evidence="2" type="ORF">LMKDKBCB_01942</name>
</gene>
<dbReference type="AlphaFoldDB" id="A0A5K1J5L1"/>
<sequence length="289" mass="31775">MRRRPVTLSMVAFSFARHFEGEHTERLSGQREPFPADDIAEPDFEVFAFSLCRRPRVRDGLTPILVGRTVHHLRDSPKDRKGIFVREGYSVRLAYADDPEDPEDGELLTGCYARVLHLRKWLLLLPLLLAALLLCLCLSFCGNPAESGSPALGFLQGMTQTEGAKSEPVLSVEYASYSSTPDSTLQADRLAQHLTLSLPANCKDGGNPIDSAPSIYIDLNHDGQFEASELVYNPNGDLLKAGTEVSELEFTQAVPAGTYDALTRWDSVLSSDHSQAAGSATFKWVATFQ</sequence>
<evidence type="ECO:0000313" key="3">
    <source>
        <dbReference type="Proteomes" id="UP000330807"/>
    </source>
</evidence>
<protein>
    <submittedName>
        <fullName evidence="2">Uncharacterized protein</fullName>
    </submittedName>
</protein>
<dbReference type="Proteomes" id="UP000330807">
    <property type="component" value="Unassembled WGS sequence"/>
</dbReference>
<dbReference type="EMBL" id="CABWIH010000039">
    <property type="protein sequence ID" value="VWL98222.1"/>
    <property type="molecule type" value="Genomic_DNA"/>
</dbReference>
<proteinExistence type="predicted"/>
<feature type="transmembrane region" description="Helical" evidence="1">
    <location>
        <begin position="121"/>
        <end position="141"/>
    </location>
</feature>
<organism evidence="2 3">
    <name type="scientific">Collinsella aerofaciens</name>
    <dbReference type="NCBI Taxonomy" id="74426"/>
    <lineage>
        <taxon>Bacteria</taxon>
        <taxon>Bacillati</taxon>
        <taxon>Actinomycetota</taxon>
        <taxon>Coriobacteriia</taxon>
        <taxon>Coriobacteriales</taxon>
        <taxon>Coriobacteriaceae</taxon>
        <taxon>Collinsella</taxon>
    </lineage>
</organism>
<evidence type="ECO:0000313" key="2">
    <source>
        <dbReference type="EMBL" id="VWL98222.1"/>
    </source>
</evidence>
<keyword evidence="1" id="KW-0472">Membrane</keyword>
<name>A0A5K1J5L1_9ACTN</name>
<keyword evidence="1" id="KW-1133">Transmembrane helix</keyword>
<keyword evidence="1" id="KW-0812">Transmembrane</keyword>
<evidence type="ECO:0000256" key="1">
    <source>
        <dbReference type="SAM" id="Phobius"/>
    </source>
</evidence>
<accession>A0A5K1J5L1</accession>